<keyword evidence="5 6" id="KW-0472">Membrane</keyword>
<evidence type="ECO:0000256" key="1">
    <source>
        <dbReference type="ARBA" id="ARBA00004236"/>
    </source>
</evidence>
<accession>A0A7V3RFL3</accession>
<evidence type="ECO:0000256" key="6">
    <source>
        <dbReference type="SAM" id="Phobius"/>
    </source>
</evidence>
<evidence type="ECO:0000256" key="2">
    <source>
        <dbReference type="ARBA" id="ARBA00022475"/>
    </source>
</evidence>
<name>A0A7V3RFL3_9BACT</name>
<dbReference type="GO" id="GO:0016020">
    <property type="term" value="C:membrane"/>
    <property type="evidence" value="ECO:0007669"/>
    <property type="project" value="InterPro"/>
</dbReference>
<keyword evidence="4 6" id="KW-1133">Transmembrane helix</keyword>
<dbReference type="Pfam" id="PF04347">
    <property type="entry name" value="FliO"/>
    <property type="match status" value="1"/>
</dbReference>
<dbReference type="GO" id="GO:0044781">
    <property type="term" value="P:bacterial-type flagellum organization"/>
    <property type="evidence" value="ECO:0007669"/>
    <property type="project" value="InterPro"/>
</dbReference>
<dbReference type="InterPro" id="IPR022781">
    <property type="entry name" value="Flagellar_biosynth_FliO"/>
</dbReference>
<gene>
    <name evidence="7" type="ORF">ENX73_06070</name>
</gene>
<sequence length="130" mass="14794">MGQATPTVSTFNSSMITFFISTILIIGVLLFVLYLVRKFGVRQNKSKYMKIVDSMPLGKNVIVYLLKLKNEYVFLACTPSSTQIIAKIDDPEEIKDLDVDESTNFSKVLFSKIGKNFLKSQIDRVDRMNK</sequence>
<evidence type="ECO:0000256" key="3">
    <source>
        <dbReference type="ARBA" id="ARBA00022692"/>
    </source>
</evidence>
<dbReference type="AlphaFoldDB" id="A0A7V3RFL3"/>
<reference evidence="7" key="1">
    <citation type="journal article" date="2020" name="mSystems">
        <title>Genome- and Community-Level Interaction Insights into Carbon Utilization and Element Cycling Functions of Hydrothermarchaeota in Hydrothermal Sediment.</title>
        <authorList>
            <person name="Zhou Z."/>
            <person name="Liu Y."/>
            <person name="Xu W."/>
            <person name="Pan J."/>
            <person name="Luo Z.H."/>
            <person name="Li M."/>
        </authorList>
    </citation>
    <scope>NUCLEOTIDE SEQUENCE [LARGE SCALE GENOMIC DNA]</scope>
    <source>
        <strain evidence="7">SpSt-966</strain>
    </source>
</reference>
<evidence type="ECO:0000313" key="7">
    <source>
        <dbReference type="EMBL" id="HGE75674.1"/>
    </source>
</evidence>
<evidence type="ECO:0000256" key="4">
    <source>
        <dbReference type="ARBA" id="ARBA00022989"/>
    </source>
</evidence>
<proteinExistence type="predicted"/>
<organism evidence="7">
    <name type="scientific">Mesoaciditoga lauensis</name>
    <dbReference type="NCBI Taxonomy" id="1495039"/>
    <lineage>
        <taxon>Bacteria</taxon>
        <taxon>Thermotogati</taxon>
        <taxon>Thermotogota</taxon>
        <taxon>Thermotogae</taxon>
        <taxon>Mesoaciditogales</taxon>
        <taxon>Mesoaciditogaceae</taxon>
        <taxon>Mesoaciditoga</taxon>
    </lineage>
</organism>
<comment type="caution">
    <text evidence="7">The sequence shown here is derived from an EMBL/GenBank/DDBJ whole genome shotgun (WGS) entry which is preliminary data.</text>
</comment>
<evidence type="ECO:0000256" key="5">
    <source>
        <dbReference type="ARBA" id="ARBA00023136"/>
    </source>
</evidence>
<dbReference type="EMBL" id="DTPE01000239">
    <property type="protein sequence ID" value="HGE75674.1"/>
    <property type="molecule type" value="Genomic_DNA"/>
</dbReference>
<protein>
    <recommendedName>
        <fullName evidence="8">Flagellar protein</fullName>
    </recommendedName>
</protein>
<keyword evidence="2" id="KW-1003">Cell membrane</keyword>
<evidence type="ECO:0008006" key="8">
    <source>
        <dbReference type="Google" id="ProtNLM"/>
    </source>
</evidence>
<keyword evidence="3 6" id="KW-0812">Transmembrane</keyword>
<comment type="subcellular location">
    <subcellularLocation>
        <location evidence="1">Cell membrane</location>
    </subcellularLocation>
</comment>
<feature type="transmembrane region" description="Helical" evidence="6">
    <location>
        <begin position="15"/>
        <end position="36"/>
    </location>
</feature>